<accession>A0A3G4ZTY8</accession>
<name>A0A3G4ZTY8_9VIRU</name>
<evidence type="ECO:0000313" key="1">
    <source>
        <dbReference type="EMBL" id="AYV78376.1"/>
    </source>
</evidence>
<gene>
    <name evidence="1" type="ORF">Edafosvirus11_11</name>
</gene>
<protein>
    <submittedName>
        <fullName evidence="1">Uncharacterized protein</fullName>
    </submittedName>
</protein>
<organism evidence="1">
    <name type="scientific">Edafosvirus sp</name>
    <dbReference type="NCBI Taxonomy" id="2487765"/>
    <lineage>
        <taxon>Viruses</taxon>
        <taxon>Varidnaviria</taxon>
        <taxon>Bamfordvirae</taxon>
        <taxon>Nucleocytoviricota</taxon>
        <taxon>Megaviricetes</taxon>
        <taxon>Imitervirales</taxon>
        <taxon>Mimiviridae</taxon>
        <taxon>Klosneuvirinae</taxon>
    </lineage>
</organism>
<dbReference type="EMBL" id="MK072076">
    <property type="protein sequence ID" value="AYV78376.1"/>
    <property type="molecule type" value="Genomic_DNA"/>
</dbReference>
<reference evidence="1" key="1">
    <citation type="submission" date="2018-10" db="EMBL/GenBank/DDBJ databases">
        <title>Hidden diversity of soil giant viruses.</title>
        <authorList>
            <person name="Schulz F."/>
            <person name="Alteio L."/>
            <person name="Goudeau D."/>
            <person name="Ryan E.M."/>
            <person name="Malmstrom R.R."/>
            <person name="Blanchard J."/>
            <person name="Woyke T."/>
        </authorList>
    </citation>
    <scope>NUCLEOTIDE SEQUENCE</scope>
    <source>
        <strain evidence="1">EDV1</strain>
    </source>
</reference>
<sequence>MSSIDYDELQEAVDRIMKSLHSKDPIEKRINEWIIIKNLATMIVASNEAENMKTIFDSHPRDKLYDSIEREMKEKNKDMIEIILNSIDNEVDTDIDDDKFISVYQKKKDKKEILAKVINEYKNIVEDFNCGNFQKENHYDFIKKNFLKEIMPKKYHKHIN</sequence>
<proteinExistence type="predicted"/>